<name>A0A4Y2MT54_ARAVE</name>
<accession>A0A4Y2MT54</accession>
<dbReference type="EMBL" id="BGPR01007784">
    <property type="protein sequence ID" value="GBN29504.1"/>
    <property type="molecule type" value="Genomic_DNA"/>
</dbReference>
<sequence>MGLICCDSENDVSLLVEKSVKNVMTRYRKQFRSNKTRQQLCPDVSLKFHLTPKKTQGKLETSASDKSLSDAKGEQGESSEAGSVKEEGRFGGRRVDERIHTQLASWQSFSHLPPL</sequence>
<gene>
    <name evidence="2" type="ORF">AVEN_154011_1</name>
</gene>
<evidence type="ECO:0000256" key="1">
    <source>
        <dbReference type="SAM" id="MobiDB-lite"/>
    </source>
</evidence>
<comment type="caution">
    <text evidence="2">The sequence shown here is derived from an EMBL/GenBank/DDBJ whole genome shotgun (WGS) entry which is preliminary data.</text>
</comment>
<proteinExistence type="predicted"/>
<feature type="compositionally biased region" description="Basic and acidic residues" evidence="1">
    <location>
        <begin position="83"/>
        <end position="94"/>
    </location>
</feature>
<reference evidence="2 3" key="1">
    <citation type="journal article" date="2019" name="Sci. Rep.">
        <title>Orb-weaving spider Araneus ventricosus genome elucidates the spidroin gene catalogue.</title>
        <authorList>
            <person name="Kono N."/>
            <person name="Nakamura H."/>
            <person name="Ohtoshi R."/>
            <person name="Moran D.A.P."/>
            <person name="Shinohara A."/>
            <person name="Yoshida Y."/>
            <person name="Fujiwara M."/>
            <person name="Mori M."/>
            <person name="Tomita M."/>
            <person name="Arakawa K."/>
        </authorList>
    </citation>
    <scope>NUCLEOTIDE SEQUENCE [LARGE SCALE GENOMIC DNA]</scope>
</reference>
<protein>
    <submittedName>
        <fullName evidence="2">Uncharacterized protein</fullName>
    </submittedName>
</protein>
<evidence type="ECO:0000313" key="2">
    <source>
        <dbReference type="EMBL" id="GBN29504.1"/>
    </source>
</evidence>
<dbReference type="AlphaFoldDB" id="A0A4Y2MT54"/>
<organism evidence="2 3">
    <name type="scientific">Araneus ventricosus</name>
    <name type="common">Orbweaver spider</name>
    <name type="synonym">Epeira ventricosa</name>
    <dbReference type="NCBI Taxonomy" id="182803"/>
    <lineage>
        <taxon>Eukaryota</taxon>
        <taxon>Metazoa</taxon>
        <taxon>Ecdysozoa</taxon>
        <taxon>Arthropoda</taxon>
        <taxon>Chelicerata</taxon>
        <taxon>Arachnida</taxon>
        <taxon>Araneae</taxon>
        <taxon>Araneomorphae</taxon>
        <taxon>Entelegynae</taxon>
        <taxon>Araneoidea</taxon>
        <taxon>Araneidae</taxon>
        <taxon>Araneus</taxon>
    </lineage>
</organism>
<keyword evidence="3" id="KW-1185">Reference proteome</keyword>
<dbReference type="Proteomes" id="UP000499080">
    <property type="component" value="Unassembled WGS sequence"/>
</dbReference>
<feature type="region of interest" description="Disordered" evidence="1">
    <location>
        <begin position="52"/>
        <end position="94"/>
    </location>
</feature>
<evidence type="ECO:0000313" key="3">
    <source>
        <dbReference type="Proteomes" id="UP000499080"/>
    </source>
</evidence>